<name>A0A2H9U6K7_9GAMM</name>
<sequence length="311" mass="35714">MISIKYIDELDSIGDIEVNSYDVIYHGTQIDKRTESIIGIANQKNSQSLQKVHYDNENFKLHIGNYKISLHELDKYFVESNHLKILIESTSLDLPEIIYLLTGITRSKTKPIIDIVYLEPDDYHREYNNGVREQEFHLSDKINKFQSLPLYSINTSQSDKAMLVVTLGFESSRFGQLLSEDDGSSFRQIEAFIGVPAYKPGWENRCLYKHMEYLHPDSATLRMFPASNPFAFIQQLDELIIDGNKLKLLFVSMGTKPAAIAISIFLINKKLQCINEQQHSDQLGALYDFPIKSKDRSVGIGKIYRYTLSIK</sequence>
<dbReference type="RefSeq" id="WP_100293355.1">
    <property type="nucleotide sequence ID" value="NZ_PGGC01000052.1"/>
</dbReference>
<comment type="caution">
    <text evidence="1">The sequence shown here is derived from an EMBL/GenBank/DDBJ whole genome shotgun (WGS) entry which is preliminary data.</text>
</comment>
<dbReference type="EMBL" id="PGGC01000052">
    <property type="protein sequence ID" value="PJG59641.1"/>
    <property type="molecule type" value="Genomic_DNA"/>
</dbReference>
<gene>
    <name evidence="1" type="ORF">CUC53_06230</name>
</gene>
<dbReference type="OrthoDB" id="3034510at2"/>
<dbReference type="AlphaFoldDB" id="A0A2H9U6K7"/>
<dbReference type="Proteomes" id="UP000235861">
    <property type="component" value="Unassembled WGS sequence"/>
</dbReference>
<proteinExistence type="predicted"/>
<evidence type="ECO:0000313" key="2">
    <source>
        <dbReference type="Proteomes" id="UP000235861"/>
    </source>
</evidence>
<organism evidence="1 2">
    <name type="scientific">Aeromonas cavernicola</name>
    <dbReference type="NCBI Taxonomy" id="1006623"/>
    <lineage>
        <taxon>Bacteria</taxon>
        <taxon>Pseudomonadati</taxon>
        <taxon>Pseudomonadota</taxon>
        <taxon>Gammaproteobacteria</taxon>
        <taxon>Aeromonadales</taxon>
        <taxon>Aeromonadaceae</taxon>
        <taxon>Aeromonas</taxon>
    </lineage>
</organism>
<protein>
    <submittedName>
        <fullName evidence="1">Uncharacterized protein</fullName>
    </submittedName>
</protein>
<reference evidence="1 2" key="1">
    <citation type="submission" date="2017-11" db="EMBL/GenBank/DDBJ databases">
        <title>Draft genome sequence of environmental isolate Aeromonas cavernicola sp. nov. MDC 2508.</title>
        <authorList>
            <person name="Colston S.M."/>
            <person name="Navarro A."/>
            <person name="Martinez-Murcia A.J."/>
            <person name="Graf J."/>
        </authorList>
    </citation>
    <scope>NUCLEOTIDE SEQUENCE [LARGE SCALE GENOMIC DNA]</scope>
    <source>
        <strain evidence="1 2">MDC 2508</strain>
    </source>
</reference>
<accession>A0A2H9U6K7</accession>
<keyword evidence="2" id="KW-1185">Reference proteome</keyword>
<evidence type="ECO:0000313" key="1">
    <source>
        <dbReference type="EMBL" id="PJG59641.1"/>
    </source>
</evidence>